<evidence type="ECO:0008006" key="5">
    <source>
        <dbReference type="Google" id="ProtNLM"/>
    </source>
</evidence>
<dbReference type="AlphaFoldDB" id="A0A8H3DYI2"/>
<evidence type="ECO:0000256" key="1">
    <source>
        <dbReference type="SAM" id="MobiDB-lite"/>
    </source>
</evidence>
<sequence>METRYSSLPYTTFDQTPVSHPKEDISPITNQRSDAPSIPRRYSFVAWGNIVLAPATHFILSVGITIFVIFYVEGRHFNLTERAPHVNVSGGTRATPFLPTQSDIVTVLSSIIAVSKYALTAWAASLSWNAALFLMERRGITRRNLKILLQSGLLAPGAYSRDWSTPIIGALLMTNLVATLSSPILTGSLSWVPSNRLVTGLSVSPFPFGDVVDGTLSQLLAVYHDNYYIREAYVMGSVGLVGLGWGRNTDKGVLKRVSGVVGLEVNSTFENVTLPYFQVHSIRWIENRDEIPAIKDNATTGEVLHEEFEMTPSTVSGFPPGYAILVPNVTANWSSDPLDSTIIQDTRLLILYYAYDQIPSGGYVRLTQDLPSSAYTLSYGTSYYAFAWVTFSAGVGRCKEYNCILSNPSAIQNNTPVELEPHQLTFQALSMAPVVGSYLVNQNTSIPYGWNNISDYVEAVLVRSYSGAWCNLNSGMQTSTTRSRYVPSVPSLMSHVDQKRVYAWFGIQILVAILSILFLAVHSRLSKYLFAGDPSLTAFYLDTTAIPRDQSDPSVDETRKIEQRGDRFKVKVE</sequence>
<evidence type="ECO:0000256" key="2">
    <source>
        <dbReference type="SAM" id="Phobius"/>
    </source>
</evidence>
<feature type="transmembrane region" description="Helical" evidence="2">
    <location>
        <begin position="50"/>
        <end position="72"/>
    </location>
</feature>
<evidence type="ECO:0000313" key="4">
    <source>
        <dbReference type="Proteomes" id="UP000663827"/>
    </source>
</evidence>
<feature type="region of interest" description="Disordered" evidence="1">
    <location>
        <begin position="1"/>
        <end position="33"/>
    </location>
</feature>
<feature type="transmembrane region" description="Helical" evidence="2">
    <location>
        <begin position="501"/>
        <end position="521"/>
    </location>
</feature>
<organism evidence="3 4">
    <name type="scientific">Rhizoctonia solani</name>
    <dbReference type="NCBI Taxonomy" id="456999"/>
    <lineage>
        <taxon>Eukaryota</taxon>
        <taxon>Fungi</taxon>
        <taxon>Dikarya</taxon>
        <taxon>Basidiomycota</taxon>
        <taxon>Agaricomycotina</taxon>
        <taxon>Agaricomycetes</taxon>
        <taxon>Cantharellales</taxon>
        <taxon>Ceratobasidiaceae</taxon>
        <taxon>Rhizoctonia</taxon>
    </lineage>
</organism>
<accession>A0A8H3DYI2</accession>
<keyword evidence="2" id="KW-1133">Transmembrane helix</keyword>
<evidence type="ECO:0000313" key="3">
    <source>
        <dbReference type="EMBL" id="CAE7150953.1"/>
    </source>
</evidence>
<keyword evidence="2" id="KW-0472">Membrane</keyword>
<keyword evidence="2" id="KW-0812">Transmembrane</keyword>
<dbReference type="EMBL" id="CAJNJQ010001813">
    <property type="protein sequence ID" value="CAE7150953.1"/>
    <property type="molecule type" value="Genomic_DNA"/>
</dbReference>
<proteinExistence type="predicted"/>
<gene>
    <name evidence="3" type="ORF">RDB_LOCUS88314</name>
</gene>
<feature type="compositionally biased region" description="Polar residues" evidence="1">
    <location>
        <begin position="1"/>
        <end position="18"/>
    </location>
</feature>
<reference evidence="3" key="1">
    <citation type="submission" date="2021-01" db="EMBL/GenBank/DDBJ databases">
        <authorList>
            <person name="Kaushik A."/>
        </authorList>
    </citation>
    <scope>NUCLEOTIDE SEQUENCE</scope>
    <source>
        <strain evidence="3">AG5</strain>
    </source>
</reference>
<name>A0A8H3DYI2_9AGAM</name>
<protein>
    <recommendedName>
        <fullName evidence="5">Transmembrane protein</fullName>
    </recommendedName>
</protein>
<comment type="caution">
    <text evidence="3">The sequence shown here is derived from an EMBL/GenBank/DDBJ whole genome shotgun (WGS) entry which is preliminary data.</text>
</comment>
<dbReference type="Proteomes" id="UP000663827">
    <property type="component" value="Unassembled WGS sequence"/>
</dbReference>